<keyword evidence="3" id="KW-1185">Reference proteome</keyword>
<protein>
    <submittedName>
        <fullName evidence="2">Cytosine/adenosine deaminase-related metal-dependent hydrolase</fullName>
    </submittedName>
</protein>
<dbReference type="InterPro" id="IPR052349">
    <property type="entry name" value="Metallo-hydrolase_Enzymes"/>
</dbReference>
<reference evidence="2 3" key="1">
    <citation type="submission" date="2021-03" db="EMBL/GenBank/DDBJ databases">
        <title>Genomic Encyclopedia of Type Strains, Phase IV (KMG-IV): sequencing the most valuable type-strain genomes for metagenomic binning, comparative biology and taxonomic classification.</title>
        <authorList>
            <person name="Goeker M."/>
        </authorList>
    </citation>
    <scope>NUCLEOTIDE SEQUENCE [LARGE SCALE GENOMIC DNA]</scope>
    <source>
        <strain evidence="2 3">DSM 24950</strain>
    </source>
</reference>
<dbReference type="SUPFAM" id="SSF51556">
    <property type="entry name" value="Metallo-dependent hydrolases"/>
    <property type="match status" value="1"/>
</dbReference>
<sequence length="413" mass="44928">MGNLEAVYWLKNVRLESGYTYENDEVVGTETELVHLLIEHGKISKIASAKEELQSGGIPTKDAGKLLLLPSFVEKHCHLDKTLLGDSWRAPKPVKNLVERFELDKKLFPTLPTTTEERAKNLIETILKAGSTHIRTHVDIYPEIGLKHLEGVKSALSSFEGKLSHEIVAFPQHGLLRSGSQSLMREALRNGASIVGGVDPANIDGDIEASLQQMMELAVEAGAGIDLHLHDPGHLGLFTMKRLAALTVEAGWQGKVAISHAFGLGGVTQREAEEAAAMLADAGITIITAVHIGPWTLPPVPLLEEKGVTVAVGHDNVFDSWSPFGNGDILERLCRLAQVNRWNSEYPLSQSIRYITDGKTSLDSTGTRVWPQVGDEANVVFVEASCTAETVARRAKRRAVMYKGQLVSGSLDS</sequence>
<dbReference type="InterPro" id="IPR032466">
    <property type="entry name" value="Metal_Hydrolase"/>
</dbReference>
<dbReference type="InterPro" id="IPR011059">
    <property type="entry name" value="Metal-dep_hydrolase_composite"/>
</dbReference>
<dbReference type="Gene3D" id="2.30.40.10">
    <property type="entry name" value="Urease, subunit C, domain 1"/>
    <property type="match status" value="1"/>
</dbReference>
<dbReference type="InterPro" id="IPR013108">
    <property type="entry name" value="Amidohydro_3"/>
</dbReference>
<dbReference type="CDD" id="cd01293">
    <property type="entry name" value="Bact_CD"/>
    <property type="match status" value="1"/>
</dbReference>
<dbReference type="PANTHER" id="PTHR32027">
    <property type="entry name" value="CYTOSINE DEAMINASE"/>
    <property type="match status" value="1"/>
</dbReference>
<dbReference type="EMBL" id="JAGGKV010000011">
    <property type="protein sequence ID" value="MBP1964993.1"/>
    <property type="molecule type" value="Genomic_DNA"/>
</dbReference>
<gene>
    <name evidence="2" type="ORF">J2Z65_004226</name>
</gene>
<dbReference type="SUPFAM" id="SSF51338">
    <property type="entry name" value="Composite domain of metallo-dependent hydrolases"/>
    <property type="match status" value="1"/>
</dbReference>
<dbReference type="Pfam" id="PF07969">
    <property type="entry name" value="Amidohydro_3"/>
    <property type="match status" value="1"/>
</dbReference>
<accession>A0ABS4I257</accession>
<keyword evidence="2" id="KW-0378">Hydrolase</keyword>
<dbReference type="NCBIfam" id="NF005312">
    <property type="entry name" value="PRK06846.1"/>
    <property type="match status" value="1"/>
</dbReference>
<comment type="caution">
    <text evidence="2">The sequence shown here is derived from an EMBL/GenBank/DDBJ whole genome shotgun (WGS) entry which is preliminary data.</text>
</comment>
<dbReference type="PANTHER" id="PTHR32027:SF9">
    <property type="entry name" value="BLL3847 PROTEIN"/>
    <property type="match status" value="1"/>
</dbReference>
<feature type="domain" description="Amidohydrolase 3" evidence="1">
    <location>
        <begin position="174"/>
        <end position="407"/>
    </location>
</feature>
<dbReference type="GO" id="GO:0016787">
    <property type="term" value="F:hydrolase activity"/>
    <property type="evidence" value="ECO:0007669"/>
    <property type="project" value="UniProtKB-KW"/>
</dbReference>
<name>A0ABS4I257_9BACL</name>
<dbReference type="Proteomes" id="UP001519344">
    <property type="component" value="Unassembled WGS sequence"/>
</dbReference>
<proteinExistence type="predicted"/>
<dbReference type="Gene3D" id="3.20.20.140">
    <property type="entry name" value="Metal-dependent hydrolases"/>
    <property type="match status" value="1"/>
</dbReference>
<evidence type="ECO:0000259" key="1">
    <source>
        <dbReference type="Pfam" id="PF07969"/>
    </source>
</evidence>
<evidence type="ECO:0000313" key="2">
    <source>
        <dbReference type="EMBL" id="MBP1964993.1"/>
    </source>
</evidence>
<organism evidence="2 3">
    <name type="scientific">Paenibacillus aceris</name>
    <dbReference type="NCBI Taxonomy" id="869555"/>
    <lineage>
        <taxon>Bacteria</taxon>
        <taxon>Bacillati</taxon>
        <taxon>Bacillota</taxon>
        <taxon>Bacilli</taxon>
        <taxon>Bacillales</taxon>
        <taxon>Paenibacillaceae</taxon>
        <taxon>Paenibacillus</taxon>
    </lineage>
</organism>
<evidence type="ECO:0000313" key="3">
    <source>
        <dbReference type="Proteomes" id="UP001519344"/>
    </source>
</evidence>